<dbReference type="AlphaFoldDB" id="A0A2M4CE41"/>
<reference evidence="1" key="1">
    <citation type="submission" date="2018-01" db="EMBL/GenBank/DDBJ databases">
        <title>An insight into the sialome of Amazonian anophelines.</title>
        <authorList>
            <person name="Ribeiro J.M."/>
            <person name="Scarpassa V."/>
            <person name="Calvo E."/>
        </authorList>
    </citation>
    <scope>NUCLEOTIDE SEQUENCE</scope>
    <source>
        <tissue evidence="1">Salivary glands</tissue>
    </source>
</reference>
<evidence type="ECO:0000313" key="1">
    <source>
        <dbReference type="EMBL" id="MBW63616.1"/>
    </source>
</evidence>
<accession>A0A2M4CE41</accession>
<organism evidence="1">
    <name type="scientific">Anopheles marajoara</name>
    <dbReference type="NCBI Taxonomy" id="58244"/>
    <lineage>
        <taxon>Eukaryota</taxon>
        <taxon>Metazoa</taxon>
        <taxon>Ecdysozoa</taxon>
        <taxon>Arthropoda</taxon>
        <taxon>Hexapoda</taxon>
        <taxon>Insecta</taxon>
        <taxon>Pterygota</taxon>
        <taxon>Neoptera</taxon>
        <taxon>Endopterygota</taxon>
        <taxon>Diptera</taxon>
        <taxon>Nematocera</taxon>
        <taxon>Culicoidea</taxon>
        <taxon>Culicidae</taxon>
        <taxon>Anophelinae</taxon>
        <taxon>Anopheles</taxon>
    </lineage>
</organism>
<sequence length="70" mass="8061">MYKSLPVVVVSIRLLSLTALRLLWGVSIINHPFSERSEQLDCLLHAWIYIYKFSTPKLTQRGGTVRDTEV</sequence>
<dbReference type="EMBL" id="GGFJ01014475">
    <property type="protein sequence ID" value="MBW63616.1"/>
    <property type="molecule type" value="Transcribed_RNA"/>
</dbReference>
<proteinExistence type="predicted"/>
<protein>
    <submittedName>
        <fullName evidence="1">Putative secreted protein</fullName>
    </submittedName>
</protein>
<name>A0A2M4CE41_9DIPT</name>